<keyword evidence="1" id="KW-1133">Transmembrane helix</keyword>
<keyword evidence="1" id="KW-0812">Transmembrane</keyword>
<evidence type="ECO:0000313" key="3">
    <source>
        <dbReference type="Proteomes" id="UP000001424"/>
    </source>
</evidence>
<dbReference type="EMBL" id="AE016825">
    <property type="protein sequence ID" value="AAQ61975.1"/>
    <property type="molecule type" value="Genomic_DNA"/>
</dbReference>
<dbReference type="KEGG" id="cvi:CV_4316"/>
<sequence length="66" mass="7734">MLQFSQNGYVWLSAGRDPARRAHRVGQVTRWNTCPLGWIFVFMLVLSDFGKYQVAYLYLFGIIFVE</sequence>
<dbReference type="Proteomes" id="UP000001424">
    <property type="component" value="Chromosome"/>
</dbReference>
<dbReference type="HOGENOM" id="CLU_2823302_0_0_4"/>
<evidence type="ECO:0000313" key="2">
    <source>
        <dbReference type="EMBL" id="AAQ61975.1"/>
    </source>
</evidence>
<proteinExistence type="predicted"/>
<name>Q7NQ25_CHRVO</name>
<gene>
    <name evidence="2" type="ordered locus">CV_4316</name>
</gene>
<evidence type="ECO:0000256" key="1">
    <source>
        <dbReference type="SAM" id="Phobius"/>
    </source>
</evidence>
<keyword evidence="3" id="KW-1185">Reference proteome</keyword>
<feature type="transmembrane region" description="Helical" evidence="1">
    <location>
        <begin position="38"/>
        <end position="65"/>
    </location>
</feature>
<keyword evidence="1" id="KW-0472">Membrane</keyword>
<protein>
    <submittedName>
        <fullName evidence="2">Uncharacterized protein</fullName>
    </submittedName>
</protein>
<organism evidence="2 3">
    <name type="scientific">Chromobacterium violaceum (strain ATCC 12472 / DSM 30191 / JCM 1249 / CCUG 213 / NBRC 12614 / NCIMB 9131 / NCTC 9757 / MK)</name>
    <dbReference type="NCBI Taxonomy" id="243365"/>
    <lineage>
        <taxon>Bacteria</taxon>
        <taxon>Pseudomonadati</taxon>
        <taxon>Pseudomonadota</taxon>
        <taxon>Betaproteobacteria</taxon>
        <taxon>Neisseriales</taxon>
        <taxon>Chromobacteriaceae</taxon>
        <taxon>Chromobacterium</taxon>
    </lineage>
</organism>
<accession>Q7NQ25</accession>
<dbReference type="AlphaFoldDB" id="Q7NQ25"/>
<dbReference type="STRING" id="243365.CV_4316"/>
<reference evidence="2 3" key="1">
    <citation type="journal article" date="2003" name="Proc. Natl. Acad. Sci. U.S.A.">
        <title>The complete genome sequence of Chromobacterium violaceum reveals remarkable and exploitable bacterial adaptability.</title>
        <authorList>
            <person name="Vasconcelos A.T.R."/>
            <person name="de Almeida D.F."/>
            <person name="Almeida F.C."/>
            <person name="de Almeida L.G.P."/>
            <person name="de Almeida R."/>
            <person name="Goncalves J.A.A."/>
            <person name="Andrade E.M."/>
            <person name="Antonio R.V."/>
            <person name="Araripe J."/>
            <person name="de Araujo M.F.F."/>
            <person name="Filho S.A."/>
            <person name="Azevedo V."/>
            <person name="Batista A.J."/>
            <person name="Bataus L.A.M."/>
            <person name="Batista J.S."/>
            <person name="Belo A."/>
            <person name="vander Berg C."/>
            <person name="Blamey J."/>
            <person name="Bogo M."/>
            <person name="Bonato S."/>
            <person name="Bordignon J."/>
            <person name="Brito C.A."/>
            <person name="Brocchi M."/>
            <person name="Burity H.A."/>
            <person name="Camargo A.A."/>
            <person name="Cardoso D.D.P."/>
            <person name="Carneiro N.P."/>
            <person name="Carraro D.M."/>
            <person name="Carvalho C.M.B."/>
            <person name="Cascardo J.C.M."/>
            <person name="Cavada B.S."/>
            <person name="Chueire L.M.O."/>
            <person name="Pasa T.B.C."/>
            <person name="Duran N."/>
            <person name="Fagundes N."/>
            <person name="Falcao C.L."/>
            <person name="Fantinatti F."/>
            <person name="Farias I.P."/>
            <person name="Felipe M.S.S."/>
            <person name="Ferrari L.P."/>
            <person name="Ferro J.A."/>
            <person name="Ferro M.I.T."/>
            <person name="Franco G.R."/>
            <person name="Freitas N.S.A."/>
            <person name="Furlan L.R."/>
            <person name="Gazzinelli R.T."/>
            <person name="Gomes E.A."/>
            <person name="Goncalves P.R."/>
            <person name="Grangeiro T.B."/>
            <person name="Grattapaglia D."/>
            <person name="Grisard E.C."/>
            <person name="Guimaraes C.T."/>
            <person name="Hanna E.S."/>
            <person name="Hungria M."/>
            <person name="Jardim S.N."/>
            <person name="Laurino J."/>
            <person name="Leoi L.C.T."/>
            <person name="Fassarella L."/>
            <person name="Lima A."/>
            <person name="Loureiro M.F."/>
            <person name="Lyra M.C.P."/>
            <person name="Macedo M."/>
            <person name="Madeira H.M.F."/>
            <person name="Manfio G.P."/>
            <person name="Maranhao A.Q."/>
            <person name="Martins W.S."/>
            <person name="di Mauro S.M.Z."/>
            <person name="de Medeiros S.R.B."/>
            <person name="Meissner R.D.V."/>
            <person name="Menck C.F.M."/>
            <person name="Moreira M.A.M."/>
            <person name="Nascimento F.F."/>
            <person name="Nicolas M.F."/>
            <person name="Oliveira J.G."/>
            <person name="Oliveira S.C."/>
            <person name="Paixao R.F.C."/>
            <person name="Parente J.A."/>
            <person name="Pedrosa F.O."/>
            <person name="Pena S.J.D."/>
            <person name="Perreira J.O."/>
            <person name="Perreira M."/>
            <person name="Pinto L.S.R.C."/>
            <person name="Pinto L.S."/>
            <person name="Porto J.I.R."/>
            <person name="Potrich D.P."/>
            <person name="Neto C.E.R."/>
            <person name="Reis A.M.M."/>
            <person name="Rigo L.U."/>
            <person name="Rondinelli E."/>
            <person name="dos Santos E.B.P."/>
            <person name="Santos F.R."/>
            <person name="Schneider M.P.C."/>
            <person name="Seuanez H.N."/>
            <person name="Silva A.M.R."/>
            <person name="da Silva A.L.C."/>
            <person name="Silva D.W."/>
            <person name="Silva R."/>
            <person name="Simoes I.C."/>
            <person name="Simon D."/>
            <person name="Soares C.M.A."/>
            <person name="Soares R.B.A."/>
            <person name="Souza E.M."/>
            <person name="Souza K.R.L."/>
            <person name="Souza R.C."/>
            <person name="Steffens M.B.R."/>
            <person name="Steindel M."/>
            <person name="Teixeira S.R."/>
            <person name="Urmenyi T."/>
            <person name="Vettore A."/>
            <person name="Wassem R."/>
            <person name="Zaha A."/>
            <person name="Simpson A.J.G."/>
        </authorList>
    </citation>
    <scope>NUCLEOTIDE SEQUENCE [LARGE SCALE GENOMIC DNA]</scope>
    <source>
        <strain evidence="3">ATCC 12472 / DSM 30191 / JCM 1249 / NBRC 12614 / NCIMB 9131 / NCTC 9757</strain>
    </source>
</reference>